<protein>
    <recommendedName>
        <fullName evidence="1">PB1 domain-containing protein</fullName>
    </recommendedName>
</protein>
<proteinExistence type="predicted"/>
<dbReference type="AlphaFoldDB" id="A0A444XDB5"/>
<dbReference type="CDD" id="cd06410">
    <property type="entry name" value="PB1_UP2"/>
    <property type="match status" value="1"/>
</dbReference>
<sequence>MEIHEAKFLCSYGGEIKPSGCINKLAYVGGTNKLLYVDRGIDFTAMVAEISSLFDGACNGDYFFKYQVPGSDDLNALVSVTNDRDLHNMMLVFDQLYRDSPRFARMRLFLFPNPNKPLDSVKPGSNRLSSKFRIVGSMKCLSALEGRALLPDSYSNY</sequence>
<dbReference type="SUPFAM" id="SSF54277">
    <property type="entry name" value="CAD &amp; PB1 domains"/>
    <property type="match status" value="1"/>
</dbReference>
<reference evidence="2 3" key="1">
    <citation type="submission" date="2019-01" db="EMBL/GenBank/DDBJ databases">
        <title>Sequencing of cultivated peanut Arachis hypogaea provides insights into genome evolution and oil improvement.</title>
        <authorList>
            <person name="Chen X."/>
        </authorList>
    </citation>
    <scope>NUCLEOTIDE SEQUENCE [LARGE SCALE GENOMIC DNA]</scope>
    <source>
        <strain evidence="3">cv. Fuhuasheng</strain>
        <tissue evidence="2">Leaves</tissue>
    </source>
</reference>
<accession>A0A444XDB5</accession>
<dbReference type="InterPro" id="IPR053198">
    <property type="entry name" value="Gynoecium_Dev_Regulator"/>
</dbReference>
<dbReference type="InterPro" id="IPR000270">
    <property type="entry name" value="PB1_dom"/>
</dbReference>
<evidence type="ECO:0000313" key="2">
    <source>
        <dbReference type="EMBL" id="RYQ87716.1"/>
    </source>
</evidence>
<evidence type="ECO:0000313" key="3">
    <source>
        <dbReference type="Proteomes" id="UP000289738"/>
    </source>
</evidence>
<comment type="caution">
    <text evidence="2">The sequence shown here is derived from an EMBL/GenBank/DDBJ whole genome shotgun (WGS) entry which is preliminary data.</text>
</comment>
<dbReference type="SMART" id="SM00666">
    <property type="entry name" value="PB1"/>
    <property type="match status" value="1"/>
</dbReference>
<evidence type="ECO:0000259" key="1">
    <source>
        <dbReference type="SMART" id="SM00666"/>
    </source>
</evidence>
<dbReference type="PANTHER" id="PTHR31066">
    <property type="entry name" value="OS05G0427100 PROTEIN-RELATED"/>
    <property type="match status" value="1"/>
</dbReference>
<dbReference type="Pfam" id="PF00564">
    <property type="entry name" value="PB1"/>
    <property type="match status" value="1"/>
</dbReference>
<dbReference type="STRING" id="3818.A0A444XDB5"/>
<organism evidence="2 3">
    <name type="scientific">Arachis hypogaea</name>
    <name type="common">Peanut</name>
    <dbReference type="NCBI Taxonomy" id="3818"/>
    <lineage>
        <taxon>Eukaryota</taxon>
        <taxon>Viridiplantae</taxon>
        <taxon>Streptophyta</taxon>
        <taxon>Embryophyta</taxon>
        <taxon>Tracheophyta</taxon>
        <taxon>Spermatophyta</taxon>
        <taxon>Magnoliopsida</taxon>
        <taxon>eudicotyledons</taxon>
        <taxon>Gunneridae</taxon>
        <taxon>Pentapetalae</taxon>
        <taxon>rosids</taxon>
        <taxon>fabids</taxon>
        <taxon>Fabales</taxon>
        <taxon>Fabaceae</taxon>
        <taxon>Papilionoideae</taxon>
        <taxon>50 kb inversion clade</taxon>
        <taxon>dalbergioids sensu lato</taxon>
        <taxon>Dalbergieae</taxon>
        <taxon>Pterocarpus clade</taxon>
        <taxon>Arachis</taxon>
    </lineage>
</organism>
<dbReference type="Proteomes" id="UP000289738">
    <property type="component" value="Chromosome B09"/>
</dbReference>
<gene>
    <name evidence="2" type="ORF">Ahy_B09g095253</name>
</gene>
<dbReference type="PANTHER" id="PTHR31066:SF85">
    <property type="entry name" value="OS02G0809100 PROTEIN"/>
    <property type="match status" value="1"/>
</dbReference>
<feature type="domain" description="PB1" evidence="1">
    <location>
        <begin position="20"/>
        <end position="111"/>
    </location>
</feature>
<name>A0A444XDB5_ARAHY</name>
<dbReference type="EMBL" id="SDMP01000019">
    <property type="protein sequence ID" value="RYQ87716.1"/>
    <property type="molecule type" value="Genomic_DNA"/>
</dbReference>
<keyword evidence="3" id="KW-1185">Reference proteome</keyword>